<protein>
    <submittedName>
        <fullName evidence="1">Uncharacterized protein</fullName>
    </submittedName>
</protein>
<evidence type="ECO:0000313" key="1">
    <source>
        <dbReference type="EMBL" id="KAJ8668026.1"/>
    </source>
</evidence>
<name>A0ACC2NAT4_9HYME</name>
<evidence type="ECO:0000313" key="2">
    <source>
        <dbReference type="Proteomes" id="UP001239111"/>
    </source>
</evidence>
<dbReference type="Proteomes" id="UP001239111">
    <property type="component" value="Chromosome 4"/>
</dbReference>
<keyword evidence="2" id="KW-1185">Reference proteome</keyword>
<reference evidence="1" key="1">
    <citation type="submission" date="2023-04" db="EMBL/GenBank/DDBJ databases">
        <title>A chromosome-level genome assembly of the parasitoid wasp Eretmocerus hayati.</title>
        <authorList>
            <person name="Zhong Y."/>
            <person name="Liu S."/>
            <person name="Liu Y."/>
        </authorList>
    </citation>
    <scope>NUCLEOTIDE SEQUENCE</scope>
    <source>
        <strain evidence="1">ZJU_SS_LIU_2023</strain>
    </source>
</reference>
<dbReference type="EMBL" id="CM056744">
    <property type="protein sequence ID" value="KAJ8668026.1"/>
    <property type="molecule type" value="Genomic_DNA"/>
</dbReference>
<sequence length="615" mass="68708">MHHTASAAVAANSETGEAGSNLDPRAIISCSGPRQNGDKCTNAAEVIFSDQNHGNNLDNLRKSGKLSDLTILVEDKKLYAHKVILAAVIPYFAKIIHADANVRSIVHCQTVVEDIESLEACIEFAYTGRIKIKKDNVTRLLITAKRLSLEVVKGACINFMKQHSNSRNVLGYLQFAFTTKENAMIAYLESKIAHVFTIIPKNEEFFNLAYGLIRSIISRNDLNVSSEQEVYETVMKWVNHDFSSREVYLPELLRQVRLNIISVEYLLDKIASDDVIRKSEECRDIIDEAKSYHLSTFRESRFDNVSARSCDDVSGYIHVLSSQDEGQITVEVYKPSANISKCQECKISCTTTKNFAVAYFRNKIYILGEEKDGRAVSGAYNIIDGSYQELAPMKLQRRYFGVAVLNDFIYACGGSRDNLVLKSVERYCIERNSWEFVKPMNKGRQRVGIVASAGYIYAIGGCVDYETILNSVERYDPRANKWVFVEQMPEPKKSFGTAVLGGKLYVIGGASKNVNCLSVYGNKCSVYDPVTDWWDNCADFVESKGNIPAVVHEGKIWTIGGDRGLEGFVKTIEIFDPKTNSWTIGPNLPSLFGGATAVLTPIFNGFTDDDEYGEQ</sequence>
<comment type="caution">
    <text evidence="1">The sequence shown here is derived from an EMBL/GenBank/DDBJ whole genome shotgun (WGS) entry which is preliminary data.</text>
</comment>
<organism evidence="1 2">
    <name type="scientific">Eretmocerus hayati</name>
    <dbReference type="NCBI Taxonomy" id="131215"/>
    <lineage>
        <taxon>Eukaryota</taxon>
        <taxon>Metazoa</taxon>
        <taxon>Ecdysozoa</taxon>
        <taxon>Arthropoda</taxon>
        <taxon>Hexapoda</taxon>
        <taxon>Insecta</taxon>
        <taxon>Pterygota</taxon>
        <taxon>Neoptera</taxon>
        <taxon>Endopterygota</taxon>
        <taxon>Hymenoptera</taxon>
        <taxon>Apocrita</taxon>
        <taxon>Proctotrupomorpha</taxon>
        <taxon>Chalcidoidea</taxon>
        <taxon>Aphelinidae</taxon>
        <taxon>Aphelininae</taxon>
        <taxon>Eretmocerus</taxon>
    </lineage>
</organism>
<proteinExistence type="predicted"/>
<accession>A0ACC2NAT4</accession>
<gene>
    <name evidence="1" type="ORF">QAD02_009689</name>
</gene>